<dbReference type="InterPro" id="IPR003593">
    <property type="entry name" value="AAA+_ATPase"/>
</dbReference>
<feature type="domain" description="ABC transporter" evidence="10">
    <location>
        <begin position="10"/>
        <end position="240"/>
    </location>
</feature>
<organism evidence="11 12">
    <name type="scientific">Corynebacterium glyciniphilum AJ 3170</name>
    <dbReference type="NCBI Taxonomy" id="1404245"/>
    <lineage>
        <taxon>Bacteria</taxon>
        <taxon>Bacillati</taxon>
        <taxon>Actinomycetota</taxon>
        <taxon>Actinomycetes</taxon>
        <taxon>Mycobacteriales</taxon>
        <taxon>Corynebacteriaceae</taxon>
        <taxon>Corynebacterium</taxon>
    </lineage>
</organism>
<dbReference type="InterPro" id="IPR003439">
    <property type="entry name" value="ABC_transporter-like_ATP-bd"/>
</dbReference>
<evidence type="ECO:0000313" key="12">
    <source>
        <dbReference type="Proteomes" id="UP000023703"/>
    </source>
</evidence>
<keyword evidence="5" id="KW-0067">ATP-binding</keyword>
<dbReference type="PANTHER" id="PTHR42711:SF19">
    <property type="entry name" value="DOXORUBICIN RESISTANCE ATP-BINDING PROTEIN DRRA"/>
    <property type="match status" value="1"/>
</dbReference>
<sequence>MNIRNMTEAFRAEGLVKKFGSTTALDGVDLSAPPGTVLGVLGPNGAGKSTAIRVLSTLISPDAGSAHVGGFDVVREAAEVRRLIGLAGQYATLDEELTGHGNLTLLGRLLDLPASTAKTRADELLERFGLTNAASRAVSTYSGGMRRRLDLAASLVGNPAVIFLDEPSVGLDPGKRADLWDIIRSMVRDGATVLLTTQYLEEADALADAISVIDHGQVIAHGSPAELKRRIGGQTVRVHPAEPRTLDGAASILEQVTHAPVERVSSHELRVRVADDRSVMEMTRRFAEENITLNEFSLQLPSLDEVFHSLTEDAPQGARS</sequence>
<dbReference type="InterPro" id="IPR017871">
    <property type="entry name" value="ABC_transporter-like_CS"/>
</dbReference>
<keyword evidence="7" id="KW-0472">Membrane</keyword>
<dbReference type="InterPro" id="IPR025302">
    <property type="entry name" value="DrrA1/2-like_C"/>
</dbReference>
<reference evidence="11 12" key="1">
    <citation type="journal article" date="2015" name="Int. J. Syst. Evol. Microbiol.">
        <title>Revisiting Corynebacterium glyciniphilum (ex Kubota et al., 1972) sp. nov., nom. rev., isolated from putrefied banana.</title>
        <authorList>
            <person name="Al-Dilaimi A."/>
            <person name="Bednarz H."/>
            <person name="Lomker A."/>
            <person name="Niehaus K."/>
            <person name="Kalinowski J."/>
            <person name="Ruckert C."/>
        </authorList>
    </citation>
    <scope>NUCLEOTIDE SEQUENCE [LARGE SCALE GENOMIC DNA]</scope>
    <source>
        <strain evidence="11">AJ 3170</strain>
    </source>
</reference>
<dbReference type="GO" id="GO:0005524">
    <property type="term" value="F:ATP binding"/>
    <property type="evidence" value="ECO:0007669"/>
    <property type="project" value="UniProtKB-KW"/>
</dbReference>
<evidence type="ECO:0000256" key="8">
    <source>
        <dbReference type="ARBA" id="ARBA00023251"/>
    </source>
</evidence>
<evidence type="ECO:0000259" key="10">
    <source>
        <dbReference type="PROSITE" id="PS50893"/>
    </source>
</evidence>
<accession>X5DK70</accession>
<dbReference type="NCBIfam" id="TIGR01188">
    <property type="entry name" value="drrA"/>
    <property type="match status" value="1"/>
</dbReference>
<evidence type="ECO:0000256" key="2">
    <source>
        <dbReference type="ARBA" id="ARBA00022448"/>
    </source>
</evidence>
<dbReference type="InterPro" id="IPR005894">
    <property type="entry name" value="DrrA"/>
</dbReference>
<keyword evidence="4" id="KW-0547">Nucleotide-binding</keyword>
<keyword evidence="6" id="KW-1278">Translocase</keyword>
<keyword evidence="3" id="KW-1003">Cell membrane</keyword>
<evidence type="ECO:0000256" key="7">
    <source>
        <dbReference type="ARBA" id="ARBA00023136"/>
    </source>
</evidence>
<dbReference type="GO" id="GO:0055085">
    <property type="term" value="P:transmembrane transport"/>
    <property type="evidence" value="ECO:0007669"/>
    <property type="project" value="UniProtKB-ARBA"/>
</dbReference>
<protein>
    <submittedName>
        <fullName evidence="11">ABC-type antibiotic transporter, ATPase subunit, responsible for daunorubicin resistance</fullName>
        <ecNumber evidence="11">3.6.3.-</ecNumber>
    </submittedName>
</protein>
<dbReference type="STRING" id="1404245.CGLY_05275"/>
<comment type="subcellular location">
    <subcellularLocation>
        <location evidence="1">Cell membrane</location>
        <topology evidence="1">Peripheral membrane protein</topology>
        <orientation evidence="1">Cytoplasmic side</orientation>
    </subcellularLocation>
</comment>
<dbReference type="GO" id="GO:1900753">
    <property type="term" value="P:doxorubicin transport"/>
    <property type="evidence" value="ECO:0007669"/>
    <property type="project" value="InterPro"/>
</dbReference>
<keyword evidence="12" id="KW-1185">Reference proteome</keyword>
<dbReference type="KEGG" id="cgy:CGLY_05275"/>
<proteinExistence type="inferred from homology"/>
<name>X5DK70_9CORY</name>
<dbReference type="GO" id="GO:0046677">
    <property type="term" value="P:response to antibiotic"/>
    <property type="evidence" value="ECO:0007669"/>
    <property type="project" value="UniProtKB-KW"/>
</dbReference>
<dbReference type="Pfam" id="PF13732">
    <property type="entry name" value="DrrA1-3_C"/>
    <property type="match status" value="1"/>
</dbReference>
<dbReference type="SMART" id="SM00382">
    <property type="entry name" value="AAA"/>
    <property type="match status" value="1"/>
</dbReference>
<dbReference type="GO" id="GO:0016887">
    <property type="term" value="F:ATP hydrolysis activity"/>
    <property type="evidence" value="ECO:0007669"/>
    <property type="project" value="InterPro"/>
</dbReference>
<dbReference type="SUPFAM" id="SSF52540">
    <property type="entry name" value="P-loop containing nucleoside triphosphate hydrolases"/>
    <property type="match status" value="1"/>
</dbReference>
<gene>
    <name evidence="11" type="primary">drrA4</name>
    <name evidence="11" type="ORF">CGLY_05275</name>
</gene>
<evidence type="ECO:0000256" key="4">
    <source>
        <dbReference type="ARBA" id="ARBA00022741"/>
    </source>
</evidence>
<dbReference type="Pfam" id="PF00005">
    <property type="entry name" value="ABC_tran"/>
    <property type="match status" value="1"/>
</dbReference>
<dbReference type="AlphaFoldDB" id="X5DK70"/>
<evidence type="ECO:0000256" key="6">
    <source>
        <dbReference type="ARBA" id="ARBA00022967"/>
    </source>
</evidence>
<keyword evidence="8" id="KW-0046">Antibiotic resistance</keyword>
<dbReference type="eggNOG" id="COG1131">
    <property type="taxonomic scope" value="Bacteria"/>
</dbReference>
<dbReference type="Proteomes" id="UP000023703">
    <property type="component" value="Chromosome"/>
</dbReference>
<dbReference type="FunFam" id="3.40.50.300:FF:000589">
    <property type="entry name" value="ABC transporter, ATP-binding subunit"/>
    <property type="match status" value="1"/>
</dbReference>
<evidence type="ECO:0000256" key="9">
    <source>
        <dbReference type="ARBA" id="ARBA00049985"/>
    </source>
</evidence>
<keyword evidence="11" id="KW-0378">Hydrolase</keyword>
<dbReference type="InterPro" id="IPR050763">
    <property type="entry name" value="ABC_transporter_ATP-binding"/>
</dbReference>
<evidence type="ECO:0000256" key="1">
    <source>
        <dbReference type="ARBA" id="ARBA00004413"/>
    </source>
</evidence>
<dbReference type="PANTHER" id="PTHR42711">
    <property type="entry name" value="ABC TRANSPORTER ATP-BINDING PROTEIN"/>
    <property type="match status" value="1"/>
</dbReference>
<comment type="similarity">
    <text evidence="9">Belongs to the ABC transporter superfamily. Drug exporter-1 (DrugE1) (TC 3.A.1.105) family.</text>
</comment>
<evidence type="ECO:0000313" key="11">
    <source>
        <dbReference type="EMBL" id="AHW63503.1"/>
    </source>
</evidence>
<evidence type="ECO:0000256" key="5">
    <source>
        <dbReference type="ARBA" id="ARBA00022840"/>
    </source>
</evidence>
<dbReference type="GO" id="GO:0043215">
    <property type="term" value="P:daunorubicin transport"/>
    <property type="evidence" value="ECO:0007669"/>
    <property type="project" value="InterPro"/>
</dbReference>
<dbReference type="PROSITE" id="PS50893">
    <property type="entry name" value="ABC_TRANSPORTER_2"/>
    <property type="match status" value="1"/>
</dbReference>
<dbReference type="PROSITE" id="PS00211">
    <property type="entry name" value="ABC_TRANSPORTER_1"/>
    <property type="match status" value="1"/>
</dbReference>
<evidence type="ECO:0000256" key="3">
    <source>
        <dbReference type="ARBA" id="ARBA00022475"/>
    </source>
</evidence>
<dbReference type="EMBL" id="CP006842">
    <property type="protein sequence ID" value="AHW63503.1"/>
    <property type="molecule type" value="Genomic_DNA"/>
</dbReference>
<dbReference type="Gene3D" id="3.40.50.300">
    <property type="entry name" value="P-loop containing nucleotide triphosphate hydrolases"/>
    <property type="match status" value="1"/>
</dbReference>
<keyword evidence="2" id="KW-0813">Transport</keyword>
<dbReference type="GO" id="GO:0005886">
    <property type="term" value="C:plasma membrane"/>
    <property type="evidence" value="ECO:0007669"/>
    <property type="project" value="UniProtKB-SubCell"/>
</dbReference>
<dbReference type="EC" id="3.6.3.-" evidence="11"/>
<dbReference type="InterPro" id="IPR027417">
    <property type="entry name" value="P-loop_NTPase"/>
</dbReference>
<dbReference type="HOGENOM" id="CLU_000604_1_2_11"/>